<dbReference type="InterPro" id="IPR015867">
    <property type="entry name" value="N-reg_PII/ATP_PRibTrfase_C"/>
</dbReference>
<dbReference type="GO" id="GO:0030234">
    <property type="term" value="F:enzyme regulator activity"/>
    <property type="evidence" value="ECO:0007669"/>
    <property type="project" value="InterPro"/>
</dbReference>
<dbReference type="Pfam" id="PF00543">
    <property type="entry name" value="P-II"/>
    <property type="match status" value="1"/>
</dbReference>
<keyword evidence="3" id="KW-1185">Reference proteome</keyword>
<organism evidence="2 3">
    <name type="scientific">Roseofilum reptotaenium AO1-A</name>
    <dbReference type="NCBI Taxonomy" id="1925591"/>
    <lineage>
        <taxon>Bacteria</taxon>
        <taxon>Bacillati</taxon>
        <taxon>Cyanobacteriota</taxon>
        <taxon>Cyanophyceae</taxon>
        <taxon>Desertifilales</taxon>
        <taxon>Desertifilaceae</taxon>
        <taxon>Roseofilum</taxon>
    </lineage>
</organism>
<gene>
    <name evidence="2" type="ORF">BI308_13810</name>
</gene>
<dbReference type="AlphaFoldDB" id="A0A1L9QQK7"/>
<sequence length="136" mass="15013">MKEVIAIIRMNKMHETKEALIKAGFPGFNAVKVAGRGRQAMEAEVVDALNKHPEDASEVLPLLAHVPRLIPKRLVSLVVPDELVKEVVNTIIKVNQTRNAGDGKIFVVPVLDSIRIRTREKGNFAIDEMGSGMFFA</sequence>
<reference evidence="2" key="1">
    <citation type="submission" date="2016-10" db="EMBL/GenBank/DDBJ databases">
        <title>CRISPR-Cas defence system in Roseofilum reptotaenium: evidence of a bacteriophage-cyanobacterium arms race in the coral black band disease.</title>
        <authorList>
            <person name="Buerger P."/>
            <person name="Wood-Charlson E.M."/>
            <person name="Weynberg K.D."/>
            <person name="Willis B."/>
            <person name="Van Oppen M.J."/>
        </authorList>
    </citation>
    <scope>NUCLEOTIDE SEQUENCE [LARGE SCALE GENOMIC DNA]</scope>
    <source>
        <strain evidence="2">AO1-A</strain>
    </source>
</reference>
<dbReference type="EMBL" id="MLAW01000023">
    <property type="protein sequence ID" value="OJJ24954.1"/>
    <property type="molecule type" value="Genomic_DNA"/>
</dbReference>
<dbReference type="PRINTS" id="PR00340">
    <property type="entry name" value="PIIGLNB"/>
</dbReference>
<dbReference type="PANTHER" id="PTHR30115">
    <property type="entry name" value="NITROGEN REGULATORY PROTEIN P-II"/>
    <property type="match status" value="1"/>
</dbReference>
<dbReference type="SMART" id="SM00938">
    <property type="entry name" value="P-II"/>
    <property type="match status" value="1"/>
</dbReference>
<dbReference type="GO" id="GO:0005524">
    <property type="term" value="F:ATP binding"/>
    <property type="evidence" value="ECO:0007669"/>
    <property type="project" value="TreeGrafter"/>
</dbReference>
<dbReference type="InterPro" id="IPR011322">
    <property type="entry name" value="N-reg_PII-like_a/b"/>
</dbReference>
<evidence type="ECO:0000313" key="3">
    <source>
        <dbReference type="Proteomes" id="UP000183940"/>
    </source>
</evidence>
<dbReference type="Proteomes" id="UP000183940">
    <property type="component" value="Unassembled WGS sequence"/>
</dbReference>
<dbReference type="PANTHER" id="PTHR30115:SF11">
    <property type="entry name" value="NITROGEN REGULATORY PROTEIN P-II HOMOLOG"/>
    <property type="match status" value="1"/>
</dbReference>
<name>A0A1L9QQK7_9CYAN</name>
<dbReference type="Gene3D" id="3.30.70.120">
    <property type="match status" value="1"/>
</dbReference>
<comment type="similarity">
    <text evidence="1">Belongs to the P(II) protein family.</text>
</comment>
<dbReference type="GO" id="GO:0006808">
    <property type="term" value="P:regulation of nitrogen utilization"/>
    <property type="evidence" value="ECO:0007669"/>
    <property type="project" value="InterPro"/>
</dbReference>
<comment type="caution">
    <text evidence="2">The sequence shown here is derived from an EMBL/GenBank/DDBJ whole genome shotgun (WGS) entry which is preliminary data.</text>
</comment>
<evidence type="ECO:0000256" key="1">
    <source>
        <dbReference type="RuleBase" id="RU003936"/>
    </source>
</evidence>
<evidence type="ECO:0000313" key="2">
    <source>
        <dbReference type="EMBL" id="OJJ24954.1"/>
    </source>
</evidence>
<dbReference type="InterPro" id="IPR017918">
    <property type="entry name" value="N-reg_PII_CS"/>
</dbReference>
<accession>A0A1L9QQK7</accession>
<dbReference type="SUPFAM" id="SSF54913">
    <property type="entry name" value="GlnB-like"/>
    <property type="match status" value="1"/>
</dbReference>
<dbReference type="STRING" id="1925591.BI308_13810"/>
<dbReference type="PROSITE" id="PS51343">
    <property type="entry name" value="PII_GLNB_DOM"/>
    <property type="match status" value="1"/>
</dbReference>
<dbReference type="GO" id="GO:0005829">
    <property type="term" value="C:cytosol"/>
    <property type="evidence" value="ECO:0007669"/>
    <property type="project" value="TreeGrafter"/>
</dbReference>
<proteinExistence type="inferred from homology"/>
<dbReference type="InterPro" id="IPR002187">
    <property type="entry name" value="N-reg_PII"/>
</dbReference>
<protein>
    <submittedName>
        <fullName evidence="2">P-II family nitrogen regulator</fullName>
    </submittedName>
</protein>
<dbReference type="PROSITE" id="PS00638">
    <property type="entry name" value="PII_GLNB_CTER"/>
    <property type="match status" value="1"/>
</dbReference>